<name>A0A3N9YEE8_9ACTN</name>
<evidence type="ECO:0000256" key="4">
    <source>
        <dbReference type="ARBA" id="ARBA00023136"/>
    </source>
</evidence>
<dbReference type="Proteomes" id="UP000278981">
    <property type="component" value="Unassembled WGS sequence"/>
</dbReference>
<keyword evidence="3 5" id="KW-1133">Transmembrane helix</keyword>
<accession>A0A3N9YEE8</accession>
<organism evidence="7 8">
    <name type="scientific">Micromonospora ureilytica</name>
    <dbReference type="NCBI Taxonomy" id="709868"/>
    <lineage>
        <taxon>Bacteria</taxon>
        <taxon>Bacillati</taxon>
        <taxon>Actinomycetota</taxon>
        <taxon>Actinomycetes</taxon>
        <taxon>Micromonosporales</taxon>
        <taxon>Micromonosporaceae</taxon>
        <taxon>Micromonospora</taxon>
    </lineage>
</organism>
<evidence type="ECO:0000313" key="8">
    <source>
        <dbReference type="Proteomes" id="UP000278981"/>
    </source>
</evidence>
<dbReference type="AlphaFoldDB" id="A0A3N9YEE8"/>
<feature type="transmembrane region" description="Helical" evidence="5">
    <location>
        <begin position="122"/>
        <end position="140"/>
    </location>
</feature>
<proteinExistence type="predicted"/>
<keyword evidence="4 5" id="KW-0472">Membrane</keyword>
<protein>
    <recommendedName>
        <fullName evidence="6">Methylamine utilisation protein MauE domain-containing protein</fullName>
    </recommendedName>
</protein>
<dbReference type="EMBL" id="QDGB01000192">
    <property type="protein sequence ID" value="RQX18433.1"/>
    <property type="molecule type" value="Genomic_DNA"/>
</dbReference>
<dbReference type="GO" id="GO:0030416">
    <property type="term" value="P:methylamine metabolic process"/>
    <property type="evidence" value="ECO:0007669"/>
    <property type="project" value="InterPro"/>
</dbReference>
<evidence type="ECO:0000256" key="3">
    <source>
        <dbReference type="ARBA" id="ARBA00022989"/>
    </source>
</evidence>
<dbReference type="InterPro" id="IPR009908">
    <property type="entry name" value="Methylamine_util_MauE"/>
</dbReference>
<dbReference type="Pfam" id="PF07291">
    <property type="entry name" value="MauE"/>
    <property type="match status" value="1"/>
</dbReference>
<evidence type="ECO:0000256" key="1">
    <source>
        <dbReference type="ARBA" id="ARBA00004141"/>
    </source>
</evidence>
<feature type="domain" description="Methylamine utilisation protein MauE" evidence="6">
    <location>
        <begin position="2"/>
        <end position="104"/>
    </location>
</feature>
<keyword evidence="2 5" id="KW-0812">Transmembrane</keyword>
<reference evidence="7 8" key="1">
    <citation type="submission" date="2018-04" db="EMBL/GenBank/DDBJ databases">
        <title>Micromonosporas from Atacama Desert.</title>
        <authorList>
            <person name="Carro L."/>
            <person name="Klenk H.-P."/>
            <person name="Goodfellow M."/>
        </authorList>
    </citation>
    <scope>NUCLEOTIDE SEQUENCE [LARGE SCALE GENOMIC DNA]</scope>
    <source>
        <strain evidence="7 8">LB19</strain>
    </source>
</reference>
<dbReference type="UniPathway" id="UPA00895"/>
<feature type="transmembrane region" description="Helical" evidence="5">
    <location>
        <begin position="47"/>
        <end position="67"/>
    </location>
</feature>
<evidence type="ECO:0000313" key="7">
    <source>
        <dbReference type="EMBL" id="RQX18433.1"/>
    </source>
</evidence>
<evidence type="ECO:0000259" key="6">
    <source>
        <dbReference type="Pfam" id="PF07291"/>
    </source>
</evidence>
<gene>
    <name evidence="7" type="ORF">DDE19_07730</name>
</gene>
<evidence type="ECO:0000256" key="5">
    <source>
        <dbReference type="SAM" id="Phobius"/>
    </source>
</evidence>
<evidence type="ECO:0000256" key="2">
    <source>
        <dbReference type="ARBA" id="ARBA00022692"/>
    </source>
</evidence>
<dbReference type="GO" id="GO:0016020">
    <property type="term" value="C:membrane"/>
    <property type="evidence" value="ECO:0007669"/>
    <property type="project" value="UniProtKB-SubCell"/>
</dbReference>
<feature type="transmembrane region" description="Helical" evidence="5">
    <location>
        <begin position="20"/>
        <end position="41"/>
    </location>
</feature>
<feature type="transmembrane region" description="Helical" evidence="5">
    <location>
        <begin position="95"/>
        <end position="116"/>
    </location>
</feature>
<comment type="subcellular location">
    <subcellularLocation>
        <location evidence="1">Membrane</location>
        <topology evidence="1">Multi-pass membrane protein</topology>
    </subcellularLocation>
</comment>
<comment type="caution">
    <text evidence="7">The sequence shown here is derived from an EMBL/GenBank/DDBJ whole genome shotgun (WGS) entry which is preliminary data.</text>
</comment>
<sequence length="154" mass="15724">MSFQSFAEAITELRVSPARWSRLVAAASIAAEVAVLALVLWPGGATVGLAAAVLLFGAFASALAHAVRRGSTAGCHCFGPSETPVAWRHVGRSGFLAAAAAGALVGTVAHPGLSLAGLTPPQFILALALAGVMVTTLVRLDDLTWLFRGAEHAR</sequence>